<evidence type="ECO:0000313" key="3">
    <source>
        <dbReference type="Proteomes" id="UP001055101"/>
    </source>
</evidence>
<reference evidence="2" key="2">
    <citation type="submission" date="2021-08" db="EMBL/GenBank/DDBJ databases">
        <authorList>
            <person name="Tani A."/>
            <person name="Ola A."/>
            <person name="Ogura Y."/>
            <person name="Katsura K."/>
            <person name="Hayashi T."/>
        </authorList>
    </citation>
    <scope>NUCLEOTIDE SEQUENCE</scope>
    <source>
        <strain evidence="2">DSM 23674</strain>
    </source>
</reference>
<dbReference type="EMBL" id="BPRA01000019">
    <property type="protein sequence ID" value="GJE57221.1"/>
    <property type="molecule type" value="Genomic_DNA"/>
</dbReference>
<protein>
    <recommendedName>
        <fullName evidence="4">Dynamin</fullName>
    </recommendedName>
</protein>
<organism evidence="2 3">
    <name type="scientific">Methylobacterium thuringiense</name>
    <dbReference type="NCBI Taxonomy" id="1003091"/>
    <lineage>
        <taxon>Bacteria</taxon>
        <taxon>Pseudomonadati</taxon>
        <taxon>Pseudomonadota</taxon>
        <taxon>Alphaproteobacteria</taxon>
        <taxon>Hyphomicrobiales</taxon>
        <taxon>Methylobacteriaceae</taxon>
        <taxon>Methylobacterium</taxon>
    </lineage>
</organism>
<keyword evidence="3" id="KW-1185">Reference proteome</keyword>
<reference evidence="2" key="1">
    <citation type="journal article" date="2021" name="Front. Microbiol.">
        <title>Comprehensive Comparative Genomics and Phenotyping of Methylobacterium Species.</title>
        <authorList>
            <person name="Alessa O."/>
            <person name="Ogura Y."/>
            <person name="Fujitani Y."/>
            <person name="Takami H."/>
            <person name="Hayashi T."/>
            <person name="Sahin N."/>
            <person name="Tani A."/>
        </authorList>
    </citation>
    <scope>NUCLEOTIDE SEQUENCE</scope>
    <source>
        <strain evidence="2">DSM 23674</strain>
    </source>
</reference>
<dbReference type="RefSeq" id="WP_238232614.1">
    <property type="nucleotide sequence ID" value="NZ_BPRA01000019.1"/>
</dbReference>
<dbReference type="Proteomes" id="UP001055101">
    <property type="component" value="Unassembled WGS sequence"/>
</dbReference>
<comment type="caution">
    <text evidence="2">The sequence shown here is derived from an EMBL/GenBank/DDBJ whole genome shotgun (WGS) entry which is preliminary data.</text>
</comment>
<accession>A0ABQ4TQD8</accession>
<sequence length="85" mass="8667">MSDKLVKTVIGALVAVGLAIAVSYGLISQQTADQVQNQANQTLSDDKTAQSPAPQQPAPTPQNPAAQTPAPAPTESAPQNPAPRP</sequence>
<evidence type="ECO:0000256" key="1">
    <source>
        <dbReference type="SAM" id="MobiDB-lite"/>
    </source>
</evidence>
<name>A0ABQ4TQD8_9HYPH</name>
<feature type="compositionally biased region" description="Polar residues" evidence="1">
    <location>
        <begin position="34"/>
        <end position="43"/>
    </location>
</feature>
<gene>
    <name evidence="2" type="ORF">EKPJFOCH_3734</name>
</gene>
<proteinExistence type="predicted"/>
<feature type="region of interest" description="Disordered" evidence="1">
    <location>
        <begin position="34"/>
        <end position="85"/>
    </location>
</feature>
<feature type="compositionally biased region" description="Low complexity" evidence="1">
    <location>
        <begin position="63"/>
        <end position="79"/>
    </location>
</feature>
<evidence type="ECO:0008006" key="4">
    <source>
        <dbReference type="Google" id="ProtNLM"/>
    </source>
</evidence>
<evidence type="ECO:0000313" key="2">
    <source>
        <dbReference type="EMBL" id="GJE57221.1"/>
    </source>
</evidence>